<dbReference type="Proteomes" id="UP000886595">
    <property type="component" value="Unassembled WGS sequence"/>
</dbReference>
<name>A0A8X7SA14_BRACI</name>
<feature type="region of interest" description="Disordered" evidence="1">
    <location>
        <begin position="190"/>
        <end position="316"/>
    </location>
</feature>
<keyword evidence="3" id="KW-1185">Reference proteome</keyword>
<feature type="compositionally biased region" description="Polar residues" evidence="1">
    <location>
        <begin position="415"/>
        <end position="431"/>
    </location>
</feature>
<dbReference type="AlphaFoldDB" id="A0A8X7SA14"/>
<protein>
    <submittedName>
        <fullName evidence="2">Uncharacterized protein</fullName>
    </submittedName>
</protein>
<gene>
    <name evidence="2" type="ORF">Bca52824_030838</name>
</gene>
<evidence type="ECO:0000313" key="3">
    <source>
        <dbReference type="Proteomes" id="UP000886595"/>
    </source>
</evidence>
<dbReference type="EMBL" id="JAAMPC010000007">
    <property type="protein sequence ID" value="KAG2302187.1"/>
    <property type="molecule type" value="Genomic_DNA"/>
</dbReference>
<organism evidence="2 3">
    <name type="scientific">Brassica carinata</name>
    <name type="common">Ethiopian mustard</name>
    <name type="synonym">Abyssinian cabbage</name>
    <dbReference type="NCBI Taxonomy" id="52824"/>
    <lineage>
        <taxon>Eukaryota</taxon>
        <taxon>Viridiplantae</taxon>
        <taxon>Streptophyta</taxon>
        <taxon>Embryophyta</taxon>
        <taxon>Tracheophyta</taxon>
        <taxon>Spermatophyta</taxon>
        <taxon>Magnoliopsida</taxon>
        <taxon>eudicotyledons</taxon>
        <taxon>Gunneridae</taxon>
        <taxon>Pentapetalae</taxon>
        <taxon>rosids</taxon>
        <taxon>malvids</taxon>
        <taxon>Brassicales</taxon>
        <taxon>Brassicaceae</taxon>
        <taxon>Brassiceae</taxon>
        <taxon>Brassica</taxon>
    </lineage>
</organism>
<feature type="compositionally biased region" description="Polar residues" evidence="1">
    <location>
        <begin position="247"/>
        <end position="316"/>
    </location>
</feature>
<comment type="caution">
    <text evidence="2">The sequence shown here is derived from an EMBL/GenBank/DDBJ whole genome shotgun (WGS) entry which is preliminary data.</text>
</comment>
<feature type="compositionally biased region" description="Polar residues" evidence="1">
    <location>
        <begin position="220"/>
        <end position="240"/>
    </location>
</feature>
<feature type="region of interest" description="Disordered" evidence="1">
    <location>
        <begin position="415"/>
        <end position="437"/>
    </location>
</feature>
<reference evidence="2 3" key="1">
    <citation type="submission" date="2020-02" db="EMBL/GenBank/DDBJ databases">
        <authorList>
            <person name="Ma Q."/>
            <person name="Huang Y."/>
            <person name="Song X."/>
            <person name="Pei D."/>
        </authorList>
    </citation>
    <scope>NUCLEOTIDE SEQUENCE [LARGE SCALE GENOMIC DNA]</scope>
    <source>
        <strain evidence="2">Sxm20200214</strain>
        <tissue evidence="2">Leaf</tissue>
    </source>
</reference>
<evidence type="ECO:0000256" key="1">
    <source>
        <dbReference type="SAM" id="MobiDB-lite"/>
    </source>
</evidence>
<feature type="region of interest" description="Disordered" evidence="1">
    <location>
        <begin position="34"/>
        <end position="66"/>
    </location>
</feature>
<dbReference type="OrthoDB" id="1076498at2759"/>
<accession>A0A8X7SA14</accession>
<proteinExistence type="predicted"/>
<evidence type="ECO:0000313" key="2">
    <source>
        <dbReference type="EMBL" id="KAG2302187.1"/>
    </source>
</evidence>
<sequence length="437" mass="48581">MATKEEDGNDGFLGELRAIAQLLQDIISQGSCSQGVFDDSDHDVGQGGENKLNSDETSKEQGTSIDHQLAGLSTTYSALLAYKKSSDQVGDSDLAITKYTLPDDEEVTNPIDYTSSDYDLFRYQLQERFSQLSVENDDDSKEFAHDASLKQYMSRTDSSSLDHPKAEQAQYGAHEHASDFIFDIMKPVINPAQAPPKPSLQRQNAMHRKRHTSELDPGYSASSLNQPMPTRQSITTTASSHGRRPSVSMTKALITSTEFVPQTQRNPHYSQRQVPSGQYGNITNSPYSPPNQNESYNMPPSGAAFQQQGGSNMAHNGNVITFPYGLPEQNDSYNMPQYSAVSIAPYAYGSVNLFVTSSDNVAADSRFGYEGGLSRNHFSSLQQHQSGDSFVWPLSPRRSRQHRQQQLQSDFFATLNQQNDRSDPSDQTQQRLFPRDN</sequence>